<sequence length="164" mass="18926">MQYNNIFICGAGMAFHVEHIDWQLGQERLRELRESVFIIEWQLPRDTEFDEHDEHAFHVLLSDENQRPVATGRLTRDGQIGRIAVSPRHRTKVVYQQLFAALIAIAKAQNVPELQVICDLDSVKYHRQLGFAPRGPAFMEAGIPRQRMVCDSQSFPLPDVLHMH</sequence>
<dbReference type="GO" id="GO:0016747">
    <property type="term" value="F:acyltransferase activity, transferring groups other than amino-acyl groups"/>
    <property type="evidence" value="ECO:0007669"/>
    <property type="project" value="InterPro"/>
</dbReference>
<proteinExistence type="predicted"/>
<protein>
    <recommendedName>
        <fullName evidence="1">N-acetyltransferase domain-containing protein</fullName>
    </recommendedName>
</protein>
<dbReference type="PROSITE" id="PS51186">
    <property type="entry name" value="GNAT"/>
    <property type="match status" value="1"/>
</dbReference>
<dbReference type="SUPFAM" id="SSF55729">
    <property type="entry name" value="Acyl-CoA N-acyltransferases (Nat)"/>
    <property type="match status" value="1"/>
</dbReference>
<dbReference type="EMBL" id="BMXP01000006">
    <property type="protein sequence ID" value="GGW89139.1"/>
    <property type="molecule type" value="Genomic_DNA"/>
</dbReference>
<dbReference type="Proteomes" id="UP000631300">
    <property type="component" value="Unassembled WGS sequence"/>
</dbReference>
<reference evidence="2" key="1">
    <citation type="journal article" date="2014" name="Int. J. Syst. Evol. Microbiol.">
        <title>Complete genome sequence of Corynebacterium casei LMG S-19264T (=DSM 44701T), isolated from a smear-ripened cheese.</title>
        <authorList>
            <consortium name="US DOE Joint Genome Institute (JGI-PGF)"/>
            <person name="Walter F."/>
            <person name="Albersmeier A."/>
            <person name="Kalinowski J."/>
            <person name="Ruckert C."/>
        </authorList>
    </citation>
    <scope>NUCLEOTIDE SEQUENCE</scope>
    <source>
        <strain evidence="2">KCTC 22164</strain>
    </source>
</reference>
<dbReference type="InterPro" id="IPR000182">
    <property type="entry name" value="GNAT_dom"/>
</dbReference>
<evidence type="ECO:0000313" key="3">
    <source>
        <dbReference type="Proteomes" id="UP000631300"/>
    </source>
</evidence>
<feature type="domain" description="N-acetyltransferase" evidence="1">
    <location>
        <begin position="15"/>
        <end position="156"/>
    </location>
</feature>
<comment type="caution">
    <text evidence="2">The sequence shown here is derived from an EMBL/GenBank/DDBJ whole genome shotgun (WGS) entry which is preliminary data.</text>
</comment>
<gene>
    <name evidence="2" type="ORF">GCM10007391_24180</name>
</gene>
<keyword evidence="3" id="KW-1185">Reference proteome</keyword>
<name>A0A918JNY4_9ALTE</name>
<dbReference type="Pfam" id="PF13673">
    <property type="entry name" value="Acetyltransf_10"/>
    <property type="match status" value="1"/>
</dbReference>
<accession>A0A918JNY4</accession>
<reference evidence="2" key="2">
    <citation type="submission" date="2020-09" db="EMBL/GenBank/DDBJ databases">
        <authorList>
            <person name="Sun Q."/>
            <person name="Kim S."/>
        </authorList>
    </citation>
    <scope>NUCLEOTIDE SEQUENCE</scope>
    <source>
        <strain evidence="2">KCTC 22164</strain>
    </source>
</reference>
<dbReference type="InterPro" id="IPR016181">
    <property type="entry name" value="Acyl_CoA_acyltransferase"/>
</dbReference>
<dbReference type="Gene3D" id="3.40.630.30">
    <property type="match status" value="1"/>
</dbReference>
<organism evidence="2 3">
    <name type="scientific">Alteromonas halophila</name>
    <dbReference type="NCBI Taxonomy" id="516698"/>
    <lineage>
        <taxon>Bacteria</taxon>
        <taxon>Pseudomonadati</taxon>
        <taxon>Pseudomonadota</taxon>
        <taxon>Gammaproteobacteria</taxon>
        <taxon>Alteromonadales</taxon>
        <taxon>Alteromonadaceae</taxon>
        <taxon>Alteromonas/Salinimonas group</taxon>
        <taxon>Alteromonas</taxon>
    </lineage>
</organism>
<evidence type="ECO:0000313" key="2">
    <source>
        <dbReference type="EMBL" id="GGW89139.1"/>
    </source>
</evidence>
<dbReference type="AlphaFoldDB" id="A0A918JNY4"/>
<evidence type="ECO:0000259" key="1">
    <source>
        <dbReference type="PROSITE" id="PS51186"/>
    </source>
</evidence>